<dbReference type="InterPro" id="IPR038558">
    <property type="entry name" value="SAS-6_N_sf"/>
</dbReference>
<dbReference type="AlphaFoldDB" id="A0AAX4PFN9"/>
<proteinExistence type="predicted"/>
<keyword evidence="10" id="KW-1185">Reference proteome</keyword>
<evidence type="ECO:0000256" key="2">
    <source>
        <dbReference type="ARBA" id="ARBA00022490"/>
    </source>
</evidence>
<feature type="coiled-coil region" evidence="6">
    <location>
        <begin position="411"/>
        <end position="543"/>
    </location>
</feature>
<evidence type="ECO:0000256" key="5">
    <source>
        <dbReference type="ARBA" id="ARBA00023306"/>
    </source>
</evidence>
<dbReference type="Proteomes" id="UP001472866">
    <property type="component" value="Chromosome 11"/>
</dbReference>
<gene>
    <name evidence="9" type="ORF">HKI87_11g66090</name>
</gene>
<keyword evidence="3 6" id="KW-0175">Coiled coil</keyword>
<evidence type="ECO:0000256" key="3">
    <source>
        <dbReference type="ARBA" id="ARBA00023054"/>
    </source>
</evidence>
<dbReference type="Pfam" id="PF16531">
    <property type="entry name" value="SAS-6_N"/>
    <property type="match status" value="1"/>
</dbReference>
<evidence type="ECO:0000256" key="4">
    <source>
        <dbReference type="ARBA" id="ARBA00023212"/>
    </source>
</evidence>
<sequence>MASDDYETMAESRSVQGLGQGASTTSSDILFEEVIPVHVKEFDKQERVEHLGFRISLCTTQAGHNMVKVEKVLKLQLTSEKDSFFLHSLEVTEDSFQRLKHDQSILVDFTDFPAHLIELLESCIQAKQEAQPKFLCVLSTSKPVAADQGSASPSGSPVGAGGAPGAALRLSSVGDDSATSVVGIVETNQFKHLCHISMKFQPGNDARIKDYLSQRLSEVRAARMDLETRLSAEEAATAELRADLSQSKLDLGAEQAARKEQDSRFETERQGLLTGCKQELLSEVAGVRDGHDREKRALEAAHKEERDTLSSANASLTRRVTDLQDEKFALDAKSRELAVKVESLEGELRLLRESEQELKQSNLDLDSGKHGAEKQVNLLMLKLAGLEATMKEKDSLIGTLKTQLQSGEQSSGALQESFAEMKQALQRAEERSALSAQEVSKGNHIIEKLQQDLKSSRAKMKLKSQVIAQQENLLQEKQQAIDKLERDGMVAKSQAQGLEAEKSALGRTCDDQRDKLAESKKLLDQNQQMIQWLNNQINEAQIAKYGGTSRFAFRPTRKLGNPPASAES</sequence>
<name>A0AAX4PFN9_9CHLO</name>
<keyword evidence="2" id="KW-0963">Cytoplasm</keyword>
<dbReference type="Gene3D" id="2.170.210.20">
    <property type="entry name" value="Spindle assembly abnormal protein 6, N-terminal domain"/>
    <property type="match status" value="1"/>
</dbReference>
<comment type="subcellular location">
    <subcellularLocation>
        <location evidence="1">Cytoplasm</location>
        <location evidence="1">Cytoskeleton</location>
        <location evidence="1">Microtubule organizing center</location>
        <location evidence="1">Centrosome</location>
    </subcellularLocation>
</comment>
<evidence type="ECO:0000256" key="7">
    <source>
        <dbReference type="SAM" id="MobiDB-lite"/>
    </source>
</evidence>
<feature type="compositionally biased region" description="Polar residues" evidence="7">
    <location>
        <begin position="11"/>
        <end position="23"/>
    </location>
</feature>
<keyword evidence="5" id="KW-0131">Cell cycle</keyword>
<evidence type="ECO:0000313" key="9">
    <source>
        <dbReference type="EMBL" id="WZN65052.1"/>
    </source>
</evidence>
<dbReference type="InterPro" id="IPR032396">
    <property type="entry name" value="SAS-6_N"/>
</dbReference>
<evidence type="ECO:0000259" key="8">
    <source>
        <dbReference type="Pfam" id="PF16531"/>
    </source>
</evidence>
<dbReference type="PANTHER" id="PTHR44281">
    <property type="entry name" value="SPINDLE ASSEMBLY ABNORMAL PROTEIN 6 HOMOLOG"/>
    <property type="match status" value="1"/>
</dbReference>
<accession>A0AAX4PFN9</accession>
<evidence type="ECO:0000256" key="1">
    <source>
        <dbReference type="ARBA" id="ARBA00004300"/>
    </source>
</evidence>
<evidence type="ECO:0000313" key="10">
    <source>
        <dbReference type="Proteomes" id="UP001472866"/>
    </source>
</evidence>
<keyword evidence="4" id="KW-0206">Cytoskeleton</keyword>
<dbReference type="PANTHER" id="PTHR44281:SF2">
    <property type="entry name" value="SPINDLE ASSEMBLY ABNORMAL PROTEIN 6 HOMOLOG"/>
    <property type="match status" value="1"/>
</dbReference>
<dbReference type="CDD" id="cd10142">
    <property type="entry name" value="HD_SAS6_N"/>
    <property type="match status" value="1"/>
</dbReference>
<feature type="region of interest" description="Disordered" evidence="7">
    <location>
        <begin position="1"/>
        <end position="23"/>
    </location>
</feature>
<feature type="coiled-coil region" evidence="6">
    <location>
        <begin position="306"/>
        <end position="364"/>
    </location>
</feature>
<evidence type="ECO:0000256" key="6">
    <source>
        <dbReference type="SAM" id="Coils"/>
    </source>
</evidence>
<protein>
    <submittedName>
        <fullName evidence="9">Spindle assembly abnormal protein</fullName>
    </submittedName>
</protein>
<organism evidence="9 10">
    <name type="scientific">Chloropicon roscoffensis</name>
    <dbReference type="NCBI Taxonomy" id="1461544"/>
    <lineage>
        <taxon>Eukaryota</taxon>
        <taxon>Viridiplantae</taxon>
        <taxon>Chlorophyta</taxon>
        <taxon>Chloropicophyceae</taxon>
        <taxon>Chloropicales</taxon>
        <taxon>Chloropicaceae</taxon>
        <taxon>Chloropicon</taxon>
    </lineage>
</organism>
<feature type="domain" description="Spindle assembly abnormal protein 6 N-terminal" evidence="8">
    <location>
        <begin position="30"/>
        <end position="142"/>
    </location>
</feature>
<dbReference type="EMBL" id="CP151511">
    <property type="protein sequence ID" value="WZN65052.1"/>
    <property type="molecule type" value="Genomic_DNA"/>
</dbReference>
<reference evidence="9 10" key="1">
    <citation type="submission" date="2024-03" db="EMBL/GenBank/DDBJ databases">
        <title>Complete genome sequence of the green alga Chloropicon roscoffensis RCC1871.</title>
        <authorList>
            <person name="Lemieux C."/>
            <person name="Pombert J.-F."/>
            <person name="Otis C."/>
            <person name="Turmel M."/>
        </authorList>
    </citation>
    <scope>NUCLEOTIDE SEQUENCE [LARGE SCALE GENOMIC DNA]</scope>
    <source>
        <strain evidence="9 10">RCC1871</strain>
    </source>
</reference>